<comment type="caution">
    <text evidence="1">The sequence shown here is derived from an EMBL/GenBank/DDBJ whole genome shotgun (WGS) entry which is preliminary data.</text>
</comment>
<dbReference type="EMBL" id="QKYT01000241">
    <property type="protein sequence ID" value="RIA88904.1"/>
    <property type="molecule type" value="Genomic_DNA"/>
</dbReference>
<evidence type="ECO:0000313" key="2">
    <source>
        <dbReference type="Proteomes" id="UP000265703"/>
    </source>
</evidence>
<reference evidence="1 2" key="1">
    <citation type="submission" date="2018-06" db="EMBL/GenBank/DDBJ databases">
        <title>Comparative genomics reveals the genomic features of Rhizophagus irregularis, R. cerebriforme, R. diaphanum and Gigaspora rosea, and their symbiotic lifestyle signature.</title>
        <authorList>
            <person name="Morin E."/>
            <person name="San Clemente H."/>
            <person name="Chen E.C.H."/>
            <person name="De La Providencia I."/>
            <person name="Hainaut M."/>
            <person name="Kuo A."/>
            <person name="Kohler A."/>
            <person name="Murat C."/>
            <person name="Tang N."/>
            <person name="Roy S."/>
            <person name="Loubradou J."/>
            <person name="Henrissat B."/>
            <person name="Grigoriev I.V."/>
            <person name="Corradi N."/>
            <person name="Roux C."/>
            <person name="Martin F.M."/>
        </authorList>
    </citation>
    <scope>NUCLEOTIDE SEQUENCE [LARGE SCALE GENOMIC DNA]</scope>
    <source>
        <strain evidence="1 2">DAOM 227022</strain>
    </source>
</reference>
<evidence type="ECO:0000313" key="1">
    <source>
        <dbReference type="EMBL" id="RIA88904.1"/>
    </source>
</evidence>
<dbReference type="STRING" id="658196.A0A397T1H6"/>
<protein>
    <submittedName>
        <fullName evidence="1">Uncharacterized protein</fullName>
    </submittedName>
</protein>
<accession>A0A397T1H6</accession>
<dbReference type="AlphaFoldDB" id="A0A397T1H6"/>
<organism evidence="1 2">
    <name type="scientific">Glomus cerebriforme</name>
    <dbReference type="NCBI Taxonomy" id="658196"/>
    <lineage>
        <taxon>Eukaryota</taxon>
        <taxon>Fungi</taxon>
        <taxon>Fungi incertae sedis</taxon>
        <taxon>Mucoromycota</taxon>
        <taxon>Glomeromycotina</taxon>
        <taxon>Glomeromycetes</taxon>
        <taxon>Glomerales</taxon>
        <taxon>Glomeraceae</taxon>
        <taxon>Glomus</taxon>
    </lineage>
</organism>
<name>A0A397T1H6_9GLOM</name>
<keyword evidence="2" id="KW-1185">Reference proteome</keyword>
<sequence>MYAAIMTLIQHNASQMRYDWLIIFTIAVEVDPNYTFIDCLSSLKYSDDNLSAKFIKEAEIIKCYIDGIGFEIYVKVAKWLIKLGHNMDFLFKLWTDILLHSTELDKSILTCFIEQVRNRVTHFDVIALETHFKRLLNTYRNDFFYIFRDHVLFLLESPNRKWTNDNITALKKLLHDDKLNWHREEVIQSLELISESNTLELLTIFPELLDDWFRSDFTDIKEEKLPKICITWFKNFLAKLYTNISTSNGESSGENNFVFSVLIQLERIYPLLGNRKNIWQNLTDIAMESVRPCSDQIFNAAKFLFKIKEVVVRILFLDMLDKTVQQINDQLINKMYIICDCIQDRTLNIPNAMSEDILCHIITRLQSQSAASNASEDHLNILRASKFWTIILRATGHVTKLNSNSFINHVKTSINELARLLLEKSIDIQLLQHILEYSDEKLFQHFNAAVSKDEIVKLRKLCENYQIQLDVLFKFYTIFCSAFQVTDVNDYIQDVNKMQNSSKVKLKQVLLLDYWAFHEKTLYSAKRCYKFNKSQTFRNIFDACLQEDAAATKVEYIAQNLIPTVFEKYNAICKQLKDWEGLKCSDASLFWKNVKNVDTEFDLMESYRYRRKAFVRALDNLSNIPTWTVRFKQLEDVVKIFKIPHHENDWLSKSIRILRDDSSSMKLGQLNHFFDYLERNLSNVNQDCWKLLKELSSADDFISFLKEIAEHDIIKDLINGVDDHSDERLIQENTVTSLIQVKQFLLPLINNNSKMRDIASFLDALSNVIKKNSTLGEKIALCNGSNMTLRNMYKNISNRGEVTKKKIMNAVLDGTFYFTHDKKEVKCLVSLKYPSKTNVKYNLNEILDLRGRALLIARLNRIKEIDIVNDKDEEMS</sequence>
<feature type="non-terminal residue" evidence="1">
    <location>
        <position position="876"/>
    </location>
</feature>
<dbReference type="Proteomes" id="UP000265703">
    <property type="component" value="Unassembled WGS sequence"/>
</dbReference>
<dbReference type="OrthoDB" id="2401878at2759"/>
<proteinExistence type="predicted"/>
<gene>
    <name evidence="1" type="ORF">C1645_877072</name>
</gene>